<evidence type="ECO:0000256" key="1">
    <source>
        <dbReference type="SAM" id="MobiDB-lite"/>
    </source>
</evidence>
<dbReference type="AlphaFoldDB" id="A0A6I8VPP5"/>
<proteinExistence type="predicted"/>
<accession>A0A6I8VPP5</accession>
<dbReference type="RefSeq" id="XP_033232838.1">
    <property type="nucleotide sequence ID" value="XM_033376947.1"/>
</dbReference>
<gene>
    <name evidence="3" type="primary">LOC117183342</name>
</gene>
<dbReference type="ExpressionAtlas" id="A0A6I8VPP5">
    <property type="expression patterns" value="baseline"/>
</dbReference>
<dbReference type="KEGG" id="dpo:117183342"/>
<dbReference type="InParanoid" id="A0A6I8VPP5"/>
<organism evidence="2 3">
    <name type="scientific">Drosophila pseudoobscura pseudoobscura</name>
    <name type="common">Fruit fly</name>
    <dbReference type="NCBI Taxonomy" id="46245"/>
    <lineage>
        <taxon>Eukaryota</taxon>
        <taxon>Metazoa</taxon>
        <taxon>Ecdysozoa</taxon>
        <taxon>Arthropoda</taxon>
        <taxon>Hexapoda</taxon>
        <taxon>Insecta</taxon>
        <taxon>Pterygota</taxon>
        <taxon>Neoptera</taxon>
        <taxon>Endopterygota</taxon>
        <taxon>Diptera</taxon>
        <taxon>Brachycera</taxon>
        <taxon>Muscomorpha</taxon>
        <taxon>Ephydroidea</taxon>
        <taxon>Drosophilidae</taxon>
        <taxon>Drosophila</taxon>
        <taxon>Sophophora</taxon>
    </lineage>
</organism>
<reference evidence="2" key="1">
    <citation type="submission" date="2024-06" db="UniProtKB">
        <authorList>
            <consortium name="RefSeq"/>
        </authorList>
    </citation>
    <scope>NUCLEOTIDE SEQUENCE [LARGE SCALE GENOMIC DNA]</scope>
    <source>
        <strain evidence="2">MV2-25</strain>
    </source>
</reference>
<sequence length="197" mass="22469">MLHLPKLPHVKPELVKTARDITNIFGEADDTIIDSVLEINPYLYNHLSKDKQAVPISKLHDGQVIELAEKEDSPDGLPCPKQPDHAGSISMPPPFSPAPSWEKFFEEYDEEKIMSVLQEMKEELGEENFFDTNNNGSRSHGSPLSSINDDDIIVITDSDDDDLCRKVTDWSARKQTTSCHRRILWPILTRRMIFNLK</sequence>
<protein>
    <submittedName>
        <fullName evidence="3">Uncharacterized protein</fullName>
    </submittedName>
</protein>
<feature type="region of interest" description="Disordered" evidence="1">
    <location>
        <begin position="69"/>
        <end position="93"/>
    </location>
</feature>
<evidence type="ECO:0000313" key="3">
    <source>
        <dbReference type="RefSeq" id="XP_033232838.1"/>
    </source>
</evidence>
<dbReference type="Proteomes" id="UP000001819">
    <property type="component" value="Chromosome 2"/>
</dbReference>
<reference evidence="3" key="2">
    <citation type="submission" date="2025-08" db="UniProtKB">
        <authorList>
            <consortium name="RefSeq"/>
        </authorList>
    </citation>
    <scope>IDENTIFICATION</scope>
    <source>
        <strain evidence="3">MV-25-SWS-2005</strain>
        <tissue evidence="3">Whole body</tissue>
    </source>
</reference>
<name>A0A6I8VPP5_DROPS</name>
<keyword evidence="2" id="KW-1185">Reference proteome</keyword>
<evidence type="ECO:0000313" key="2">
    <source>
        <dbReference type="Proteomes" id="UP000001819"/>
    </source>
</evidence>